<reference evidence="3 4" key="1">
    <citation type="submission" date="2020-08" db="EMBL/GenBank/DDBJ databases">
        <title>Sequencing the genomes of 1000 actinobacteria strains.</title>
        <authorList>
            <person name="Klenk H.-P."/>
        </authorList>
    </citation>
    <scope>NUCLEOTIDE SEQUENCE [LARGE SCALE GENOMIC DNA]</scope>
    <source>
        <strain evidence="3 4">DSM 44936</strain>
    </source>
</reference>
<feature type="compositionally biased region" description="Low complexity" evidence="1">
    <location>
        <begin position="202"/>
        <end position="213"/>
    </location>
</feature>
<evidence type="ECO:0000313" key="4">
    <source>
        <dbReference type="Proteomes" id="UP000555564"/>
    </source>
</evidence>
<protein>
    <recommendedName>
        <fullName evidence="5">RNA polymerase sigma factor 70 region 4 type 2 domain-containing protein</fullName>
    </recommendedName>
</protein>
<keyword evidence="2" id="KW-0812">Transmembrane</keyword>
<feature type="compositionally biased region" description="Low complexity" evidence="1">
    <location>
        <begin position="222"/>
        <end position="234"/>
    </location>
</feature>
<dbReference type="EMBL" id="JACHIU010000001">
    <property type="protein sequence ID" value="MBB6476014.1"/>
    <property type="molecule type" value="Genomic_DNA"/>
</dbReference>
<feature type="region of interest" description="Disordered" evidence="1">
    <location>
        <begin position="202"/>
        <end position="560"/>
    </location>
</feature>
<evidence type="ECO:0000313" key="3">
    <source>
        <dbReference type="EMBL" id="MBB6476014.1"/>
    </source>
</evidence>
<dbReference type="SUPFAM" id="SSF88659">
    <property type="entry name" value="Sigma3 and sigma4 domains of RNA polymerase sigma factors"/>
    <property type="match status" value="1"/>
</dbReference>
<dbReference type="Gene3D" id="1.20.140.160">
    <property type="match status" value="1"/>
</dbReference>
<evidence type="ECO:0000256" key="1">
    <source>
        <dbReference type="SAM" id="MobiDB-lite"/>
    </source>
</evidence>
<feature type="transmembrane region" description="Helical" evidence="2">
    <location>
        <begin position="569"/>
        <end position="594"/>
    </location>
</feature>
<evidence type="ECO:0000256" key="2">
    <source>
        <dbReference type="SAM" id="Phobius"/>
    </source>
</evidence>
<organism evidence="3 4">
    <name type="scientific">Sphaerisporangium rubeum</name>
    <dbReference type="NCBI Taxonomy" id="321317"/>
    <lineage>
        <taxon>Bacteria</taxon>
        <taxon>Bacillati</taxon>
        <taxon>Actinomycetota</taxon>
        <taxon>Actinomycetes</taxon>
        <taxon>Streptosporangiales</taxon>
        <taxon>Streptosporangiaceae</taxon>
        <taxon>Sphaerisporangium</taxon>
    </lineage>
</organism>
<comment type="caution">
    <text evidence="3">The sequence shown here is derived from an EMBL/GenBank/DDBJ whole genome shotgun (WGS) entry which is preliminary data.</text>
</comment>
<dbReference type="Proteomes" id="UP000555564">
    <property type="component" value="Unassembled WGS sequence"/>
</dbReference>
<dbReference type="RefSeq" id="WP_184985759.1">
    <property type="nucleotide sequence ID" value="NZ_JACHIU010000001.1"/>
</dbReference>
<feature type="compositionally biased region" description="Low complexity" evidence="1">
    <location>
        <begin position="259"/>
        <end position="270"/>
    </location>
</feature>
<feature type="compositionally biased region" description="Low complexity" evidence="1">
    <location>
        <begin position="439"/>
        <end position="457"/>
    </location>
</feature>
<proteinExistence type="predicted"/>
<accession>A0A7X0MAF2</accession>
<sequence length="596" mass="63010">MTTPLTDARPRAAVVAELYDRHAAGLFAYCHDQLGDTTSAGHALAAVFTRVPAVEPPRAALYALARREVYRRDVAYAFPSVDPVADPPTALIERVLREVRPHQREVLLLSAVCGLDTAELSWVLDVAADTAESLVLSARTRFAQSLSHSVNSALTIHGLPPAVAEVYEALTVARPEDALSRLPWHPPPASLRTRILRGLPTAPTAETTTGHPPTATPPLAAPTPTETHPADPTTSATYGADPLTSAADSHRWPTTSQWPLPLATPDPLTTVGVFPTKKLPISPPRTGHPDPAEPPAGGPTVSATSDVADVSGTSEHLPELTPPVPGRRSRHEATTEPLPKVRDTAPRPTTPPTRQRRRLLALGKPLPKPMTAVPATSPALAADTAPGTTTEPTPDPTLSAAPVLDTVADPTADTAPPLSDTTTQPRRRRKTPPPDRKVAPFSATPTPDTATAATSTPVLDTPLPDPETERPTVATAAVPTKDPVTDPPVQDSEPSLPAAETSSATDLTAAPATASDPAEDIAPDAETTAPVRTPRPARSSRGTMGPRPRQPRQHKRQKPIKIGEHHYDWLWELAGFILCVAIALTVFFAVPTIVTP</sequence>
<feature type="compositionally biased region" description="Low complexity" evidence="1">
    <location>
        <begin position="381"/>
        <end position="392"/>
    </location>
</feature>
<keyword evidence="2" id="KW-0472">Membrane</keyword>
<feature type="compositionally biased region" description="Basic and acidic residues" evidence="1">
    <location>
        <begin position="331"/>
        <end position="345"/>
    </location>
</feature>
<dbReference type="AlphaFoldDB" id="A0A7X0MAF2"/>
<gene>
    <name evidence="3" type="ORF">BJ992_005445</name>
</gene>
<name>A0A7X0MAF2_9ACTN</name>
<keyword evidence="2" id="KW-1133">Transmembrane helix</keyword>
<keyword evidence="4" id="KW-1185">Reference proteome</keyword>
<evidence type="ECO:0008006" key="5">
    <source>
        <dbReference type="Google" id="ProtNLM"/>
    </source>
</evidence>
<feature type="compositionally biased region" description="Basic residues" evidence="1">
    <location>
        <begin position="549"/>
        <end position="559"/>
    </location>
</feature>
<dbReference type="InterPro" id="IPR013324">
    <property type="entry name" value="RNA_pol_sigma_r3/r4-like"/>
</dbReference>